<protein>
    <submittedName>
        <fullName evidence="1">Uncharacterized protein</fullName>
    </submittedName>
</protein>
<sequence length="94" mass="10328">MYVIQCGYSIKCQNEIPEELYQHLGTNTSTVESPFATCAGGRVQEVFKQGIEAANSNAASFEDVKAAIKAITITEKGETPNDDKEFVRSFLSFL</sequence>
<evidence type="ECO:0000313" key="2">
    <source>
        <dbReference type="Proteomes" id="UP000077051"/>
    </source>
</evidence>
<comment type="caution">
    <text evidence="1">The sequence shown here is derived from an EMBL/GenBank/DDBJ whole genome shotgun (WGS) entry which is preliminary data.</text>
</comment>
<dbReference type="VEuPathDB" id="FungiDB:MUCCIDRAFT_110182"/>
<dbReference type="AlphaFoldDB" id="A0A168LB87"/>
<gene>
    <name evidence="1" type="ORF">MUCCIDRAFT_110182</name>
</gene>
<accession>A0A168LB87</accession>
<reference evidence="1 2" key="1">
    <citation type="submission" date="2015-06" db="EMBL/GenBank/DDBJ databases">
        <title>Expansion of signal transduction pathways in fungi by whole-genome duplication.</title>
        <authorList>
            <consortium name="DOE Joint Genome Institute"/>
            <person name="Corrochano L.M."/>
            <person name="Kuo A."/>
            <person name="Marcet-Houben M."/>
            <person name="Polaino S."/>
            <person name="Salamov A."/>
            <person name="Villalobos J.M."/>
            <person name="Alvarez M.I."/>
            <person name="Avalos J."/>
            <person name="Benito E.P."/>
            <person name="Benoit I."/>
            <person name="Burger G."/>
            <person name="Camino L.P."/>
            <person name="Canovas D."/>
            <person name="Cerda-Olmedo E."/>
            <person name="Cheng J.-F."/>
            <person name="Dominguez A."/>
            <person name="Elias M."/>
            <person name="Eslava A.P."/>
            <person name="Glaser F."/>
            <person name="Grimwood J."/>
            <person name="Gutierrez G."/>
            <person name="Heitman J."/>
            <person name="Henrissat B."/>
            <person name="Iturriaga E.A."/>
            <person name="Lang B.F."/>
            <person name="Lavin J.L."/>
            <person name="Lee S."/>
            <person name="Li W."/>
            <person name="Lindquist E."/>
            <person name="Lopez-Garcia S."/>
            <person name="Luque E.M."/>
            <person name="Marcos A.T."/>
            <person name="Martin J."/>
            <person name="Mccluskey K."/>
            <person name="Medina H.R."/>
            <person name="Miralles-Duran A."/>
            <person name="Miyazaki A."/>
            <person name="Munoz-Torres E."/>
            <person name="Oguiza J.A."/>
            <person name="Ohm R."/>
            <person name="Olmedo M."/>
            <person name="Orejas M."/>
            <person name="Ortiz-Castellanos L."/>
            <person name="Pisabarro A.G."/>
            <person name="Rodriguez-Romero J."/>
            <person name="Ruiz-Herrera J."/>
            <person name="Ruiz-Vazquez R."/>
            <person name="Sanz C."/>
            <person name="Schackwitz W."/>
            <person name="Schmutz J."/>
            <person name="Shahriari M."/>
            <person name="Shelest E."/>
            <person name="Silva-Franco F."/>
            <person name="Soanes D."/>
            <person name="Syed K."/>
            <person name="Tagua V.G."/>
            <person name="Talbot N.J."/>
            <person name="Thon M."/>
            <person name="De Vries R.P."/>
            <person name="Wiebenga A."/>
            <person name="Yadav J.S."/>
            <person name="Braun E.L."/>
            <person name="Baker S."/>
            <person name="Garre V."/>
            <person name="Horwitz B."/>
            <person name="Torres-Martinez S."/>
            <person name="Idnurm A."/>
            <person name="Herrera-Estrella A."/>
            <person name="Gabaldon T."/>
            <person name="Grigoriev I.V."/>
        </authorList>
    </citation>
    <scope>NUCLEOTIDE SEQUENCE [LARGE SCALE GENOMIC DNA]</scope>
    <source>
        <strain evidence="1 2">CBS 277.49</strain>
    </source>
</reference>
<evidence type="ECO:0000313" key="1">
    <source>
        <dbReference type="EMBL" id="OAD03324.1"/>
    </source>
</evidence>
<dbReference type="OrthoDB" id="2288107at2759"/>
<organism evidence="1 2">
    <name type="scientific">Mucor lusitanicus CBS 277.49</name>
    <dbReference type="NCBI Taxonomy" id="747725"/>
    <lineage>
        <taxon>Eukaryota</taxon>
        <taxon>Fungi</taxon>
        <taxon>Fungi incertae sedis</taxon>
        <taxon>Mucoromycota</taxon>
        <taxon>Mucoromycotina</taxon>
        <taxon>Mucoromycetes</taxon>
        <taxon>Mucorales</taxon>
        <taxon>Mucorineae</taxon>
        <taxon>Mucoraceae</taxon>
        <taxon>Mucor</taxon>
    </lineage>
</organism>
<name>A0A168LB87_MUCCL</name>
<dbReference type="EMBL" id="AMYB01000004">
    <property type="protein sequence ID" value="OAD03324.1"/>
    <property type="molecule type" value="Genomic_DNA"/>
</dbReference>
<keyword evidence="2" id="KW-1185">Reference proteome</keyword>
<dbReference type="Proteomes" id="UP000077051">
    <property type="component" value="Unassembled WGS sequence"/>
</dbReference>
<proteinExistence type="predicted"/>